<keyword evidence="1" id="KW-0812">Transmembrane</keyword>
<organism evidence="2 3">
    <name type="scientific">Capnocytophaga leadbetteri</name>
    <dbReference type="NCBI Taxonomy" id="327575"/>
    <lineage>
        <taxon>Bacteria</taxon>
        <taxon>Pseudomonadati</taxon>
        <taxon>Bacteroidota</taxon>
        <taxon>Flavobacteriia</taxon>
        <taxon>Flavobacteriales</taxon>
        <taxon>Flavobacteriaceae</taxon>
        <taxon>Capnocytophaga</taxon>
    </lineage>
</organism>
<evidence type="ECO:0000313" key="2">
    <source>
        <dbReference type="EMBL" id="PTX07757.1"/>
    </source>
</evidence>
<sequence length="40" mass="4906">MITNLFSENLWFTVVFVFLLSFFKKLTFFLTKINIHLTYK</sequence>
<evidence type="ECO:0000256" key="1">
    <source>
        <dbReference type="SAM" id="Phobius"/>
    </source>
</evidence>
<dbReference type="Proteomes" id="UP000243985">
    <property type="component" value="Unassembled WGS sequence"/>
</dbReference>
<keyword evidence="1" id="KW-0472">Membrane</keyword>
<gene>
    <name evidence="2" type="ORF">C8P65_103125</name>
</gene>
<keyword evidence="1" id="KW-1133">Transmembrane helix</keyword>
<accession>A0A2T5XWI7</accession>
<dbReference type="AlphaFoldDB" id="A0A2T5XWI7"/>
<protein>
    <submittedName>
        <fullName evidence="2">Uncharacterized protein</fullName>
    </submittedName>
</protein>
<evidence type="ECO:0000313" key="3">
    <source>
        <dbReference type="Proteomes" id="UP000243985"/>
    </source>
</evidence>
<reference evidence="2 3" key="1">
    <citation type="submission" date="2018-04" db="EMBL/GenBank/DDBJ databases">
        <title>Genomic Encyclopedia of Archaeal and Bacterial Type Strains, Phase II (KMG-II): from individual species to whole genera.</title>
        <authorList>
            <person name="Goeker M."/>
        </authorList>
    </citation>
    <scope>NUCLEOTIDE SEQUENCE [LARGE SCALE GENOMIC DNA]</scope>
    <source>
        <strain evidence="2 3">DSM 22902</strain>
    </source>
</reference>
<proteinExistence type="predicted"/>
<comment type="caution">
    <text evidence="2">The sequence shown here is derived from an EMBL/GenBank/DDBJ whole genome shotgun (WGS) entry which is preliminary data.</text>
</comment>
<name>A0A2T5XWI7_9FLAO</name>
<feature type="transmembrane region" description="Helical" evidence="1">
    <location>
        <begin position="12"/>
        <end position="31"/>
    </location>
</feature>
<dbReference type="EMBL" id="QBKG01000003">
    <property type="protein sequence ID" value="PTX07757.1"/>
    <property type="molecule type" value="Genomic_DNA"/>
</dbReference>